<dbReference type="GO" id="GO:0016020">
    <property type="term" value="C:membrane"/>
    <property type="evidence" value="ECO:0007669"/>
    <property type="project" value="UniProtKB-SubCell"/>
</dbReference>
<proteinExistence type="predicted"/>
<dbReference type="Pfam" id="PF00892">
    <property type="entry name" value="EamA"/>
    <property type="match status" value="2"/>
</dbReference>
<evidence type="ECO:0000256" key="2">
    <source>
        <dbReference type="ARBA" id="ARBA00022692"/>
    </source>
</evidence>
<evidence type="ECO:0000313" key="6">
    <source>
        <dbReference type="EMBL" id="RKS26024.1"/>
    </source>
</evidence>
<keyword evidence="7" id="KW-1185">Reference proteome</keyword>
<evidence type="ECO:0000256" key="1">
    <source>
        <dbReference type="ARBA" id="ARBA00004141"/>
    </source>
</evidence>
<comment type="caution">
    <text evidence="6">The sequence shown here is derived from an EMBL/GenBank/DDBJ whole genome shotgun (WGS) entry which is preliminary data.</text>
</comment>
<dbReference type="Proteomes" id="UP000277579">
    <property type="component" value="Unassembled WGS sequence"/>
</dbReference>
<gene>
    <name evidence="6" type="ORF">CLV94_1075</name>
</gene>
<keyword evidence="2" id="KW-0812">Transmembrane</keyword>
<dbReference type="SUPFAM" id="SSF103481">
    <property type="entry name" value="Multidrug resistance efflux transporter EmrE"/>
    <property type="match status" value="2"/>
</dbReference>
<keyword evidence="3" id="KW-1133">Transmembrane helix</keyword>
<dbReference type="PANTHER" id="PTHR32322">
    <property type="entry name" value="INNER MEMBRANE TRANSPORTER"/>
    <property type="match status" value="1"/>
</dbReference>
<reference evidence="6 7" key="1">
    <citation type="submission" date="2018-10" db="EMBL/GenBank/DDBJ databases">
        <title>Genomic Encyclopedia of Archaeal and Bacterial Type Strains, Phase II (KMG-II): from individual species to whole genera.</title>
        <authorList>
            <person name="Goeker M."/>
        </authorList>
    </citation>
    <scope>NUCLEOTIDE SEQUENCE [LARGE SCALE GENOMIC DNA]</scope>
    <source>
        <strain evidence="6 7">DSM 29537</strain>
    </source>
</reference>
<sequence>MGNKIIAMKAIQSKWFFLIFLSLIWGSSFILIKRGLVGLTPFQLGSLRMIFAAVFLLSVGFRSLKNIKQHQWKYIALTAMMGTFFPAYLFSIAQTQIDSSISAILNSLTPLGTLVLGALVFGLSFQRRQVFGVIIGLLGSALLILNGAVNHPGQNYWFATLAICGAICYAINVNLIKKYLSDLNPLSITVGNFTVLLIPAFIILCCSNFFEVAHLPNVKTSMLFVGVLAVFGTCVANVIYFKLIHISSPIFASSVTYMLPVVACVWGILDGESLTLVQALGAFIVLIGVYLSARK</sequence>
<evidence type="ECO:0000256" key="3">
    <source>
        <dbReference type="ARBA" id="ARBA00022989"/>
    </source>
</evidence>
<comment type="subcellular location">
    <subcellularLocation>
        <location evidence="1">Membrane</location>
        <topology evidence="1">Multi-pass membrane protein</topology>
    </subcellularLocation>
</comment>
<accession>A0A495MJ68</accession>
<dbReference type="InterPro" id="IPR000620">
    <property type="entry name" value="EamA_dom"/>
</dbReference>
<dbReference type="Gene3D" id="1.10.3730.20">
    <property type="match status" value="1"/>
</dbReference>
<keyword evidence="4" id="KW-0472">Membrane</keyword>
<dbReference type="AlphaFoldDB" id="A0A495MJ68"/>
<dbReference type="PANTHER" id="PTHR32322:SF9">
    <property type="entry name" value="AMINO-ACID METABOLITE EFFLUX PUMP-RELATED"/>
    <property type="match status" value="1"/>
</dbReference>
<dbReference type="InterPro" id="IPR037185">
    <property type="entry name" value="EmrE-like"/>
</dbReference>
<evidence type="ECO:0000256" key="4">
    <source>
        <dbReference type="ARBA" id="ARBA00023136"/>
    </source>
</evidence>
<name>A0A495MJ68_9FLAO</name>
<protein>
    <submittedName>
        <fullName evidence="6">Drug/metabolite transporter (DMT)-like permease</fullName>
    </submittedName>
</protein>
<organism evidence="6 7">
    <name type="scientific">Flavobacterium endophyticum</name>
    <dbReference type="NCBI Taxonomy" id="1540163"/>
    <lineage>
        <taxon>Bacteria</taxon>
        <taxon>Pseudomonadati</taxon>
        <taxon>Bacteroidota</taxon>
        <taxon>Flavobacteriia</taxon>
        <taxon>Flavobacteriales</taxon>
        <taxon>Flavobacteriaceae</taxon>
        <taxon>Flavobacterium</taxon>
    </lineage>
</organism>
<feature type="domain" description="EamA" evidence="5">
    <location>
        <begin position="16"/>
        <end position="144"/>
    </location>
</feature>
<evidence type="ECO:0000259" key="5">
    <source>
        <dbReference type="Pfam" id="PF00892"/>
    </source>
</evidence>
<dbReference type="EMBL" id="RBLC01000001">
    <property type="protein sequence ID" value="RKS26024.1"/>
    <property type="molecule type" value="Genomic_DNA"/>
</dbReference>
<feature type="domain" description="EamA" evidence="5">
    <location>
        <begin position="159"/>
        <end position="292"/>
    </location>
</feature>
<dbReference type="InterPro" id="IPR050638">
    <property type="entry name" value="AA-Vitamin_Transporters"/>
</dbReference>
<evidence type="ECO:0000313" key="7">
    <source>
        <dbReference type="Proteomes" id="UP000277579"/>
    </source>
</evidence>